<keyword evidence="3 11" id="KW-0689">Ribosomal protein</keyword>
<dbReference type="SUPFAM" id="SSF52833">
    <property type="entry name" value="Thioredoxin-like"/>
    <property type="match status" value="1"/>
</dbReference>
<dbReference type="KEGG" id="pmrn:116952356"/>
<dbReference type="RefSeq" id="XP_032827524.1">
    <property type="nucleotide sequence ID" value="XM_032971633.1"/>
</dbReference>
<dbReference type="GeneTree" id="ENSGT00640000091558"/>
<evidence type="ECO:0000256" key="6">
    <source>
        <dbReference type="ARBA" id="ARBA00035139"/>
    </source>
</evidence>
<dbReference type="Gene3D" id="3.40.30.10">
    <property type="entry name" value="Glutaredoxin"/>
    <property type="match status" value="1"/>
</dbReference>
<evidence type="ECO:0000256" key="2">
    <source>
        <dbReference type="ARBA" id="ARBA00008046"/>
    </source>
</evidence>
<sequence length="173" mass="19814">MPLMKGRAAVRRTLDYLQRGEVIFRSAVKIMTINYNTSGTRSDGTRKFVFFTVPQIQFKNPWVQIVAFKNVTPSPFLRFYLDTGEQILVDVEDKTNQEITAHVKKLMGKSPEQLAEDERARLVLSNPANFGRNARYERKCLCEVEGQVPCPAIVPLPKEMRGKYRNAKMEDTA</sequence>
<protein>
    <recommendedName>
        <fullName evidence="6">Small ribosomal subunit protein mS25</fullName>
    </recommendedName>
    <alternativeName>
        <fullName evidence="7">28S ribosomal protein S25, mitochondrial</fullName>
    </alternativeName>
</protein>
<dbReference type="STRING" id="7757.ENSPMAP00000002017"/>
<comment type="similarity">
    <text evidence="2">Belongs to the mitochondrion-specific ribosomal protein mS25 family.</text>
</comment>
<dbReference type="PANTHER" id="PTHR13274:SF2">
    <property type="entry name" value="SMALL RIBOSOMAL SUBUNIT PROTEIN MS25"/>
    <property type="match status" value="1"/>
</dbReference>
<dbReference type="GO" id="GO:0003735">
    <property type="term" value="F:structural constituent of ribosome"/>
    <property type="evidence" value="ECO:0007669"/>
    <property type="project" value="InterPro"/>
</dbReference>
<evidence type="ECO:0000313" key="9">
    <source>
        <dbReference type="Ensembl" id="ENSPMAP00000002017.1"/>
    </source>
</evidence>
<dbReference type="OrthoDB" id="5919182at2759"/>
<proteinExistence type="inferred from homology"/>
<dbReference type="CTD" id="64432"/>
<reference evidence="11" key="1">
    <citation type="submission" date="2025-04" db="UniProtKB">
        <authorList>
            <consortium name="RefSeq"/>
        </authorList>
    </citation>
    <scope>IDENTIFICATION</scope>
    <source>
        <tissue evidence="11">Sperm</tissue>
    </source>
</reference>
<dbReference type="PANTHER" id="PTHR13274">
    <property type="entry name" value="MITOCHONDRIAL RIBOSOMAL PROTEIN S25"/>
    <property type="match status" value="1"/>
</dbReference>
<dbReference type="InterPro" id="IPR036249">
    <property type="entry name" value="Thioredoxin-like_sf"/>
</dbReference>
<accession>S4R9Y6</accession>
<dbReference type="FunFam" id="3.40.30.10:FF:000103">
    <property type="entry name" value="28S ribosomal protein S25, mitochondrial"/>
    <property type="match status" value="1"/>
</dbReference>
<evidence type="ECO:0000256" key="1">
    <source>
        <dbReference type="ARBA" id="ARBA00004173"/>
    </source>
</evidence>
<dbReference type="GO" id="GO:0005840">
    <property type="term" value="C:ribosome"/>
    <property type="evidence" value="ECO:0007669"/>
    <property type="project" value="UniProtKB-KW"/>
</dbReference>
<dbReference type="AlphaFoldDB" id="S4R9Y6"/>
<evidence type="ECO:0000256" key="3">
    <source>
        <dbReference type="ARBA" id="ARBA00022980"/>
    </source>
</evidence>
<keyword evidence="10" id="KW-1185">Reference proteome</keyword>
<dbReference type="GeneID" id="116952356"/>
<dbReference type="SMART" id="SM00916">
    <property type="entry name" value="L51_S25_CI-B8"/>
    <property type="match status" value="1"/>
</dbReference>
<evidence type="ECO:0000256" key="7">
    <source>
        <dbReference type="ARBA" id="ARBA00035369"/>
    </source>
</evidence>
<feature type="domain" description="Ribosomal protein/NADH dehydrogenase" evidence="8">
    <location>
        <begin position="37"/>
        <end position="110"/>
    </location>
</feature>
<dbReference type="InterPro" id="IPR007741">
    <property type="entry name" value="Ribosomal_mL43/mS25/NADH_DH"/>
</dbReference>
<evidence type="ECO:0000256" key="4">
    <source>
        <dbReference type="ARBA" id="ARBA00023128"/>
    </source>
</evidence>
<dbReference type="OMA" id="FCICEVP"/>
<name>S4R9Y6_PETMA</name>
<dbReference type="Ensembl" id="ENSPMAT00000002027.1">
    <property type="protein sequence ID" value="ENSPMAP00000002017.1"/>
    <property type="gene ID" value="ENSPMAG00000001827.1"/>
</dbReference>
<dbReference type="Pfam" id="PF05047">
    <property type="entry name" value="L51_S25_CI-B8"/>
    <property type="match status" value="1"/>
</dbReference>
<evidence type="ECO:0000256" key="5">
    <source>
        <dbReference type="ARBA" id="ARBA00023274"/>
    </source>
</evidence>
<dbReference type="GO" id="GO:0005743">
    <property type="term" value="C:mitochondrial inner membrane"/>
    <property type="evidence" value="ECO:0007669"/>
    <property type="project" value="UniProtKB-ARBA"/>
</dbReference>
<keyword evidence="4" id="KW-0496">Mitochondrion</keyword>
<dbReference type="InterPro" id="IPR040049">
    <property type="entry name" value="Ribosomal_mS25/mL61"/>
</dbReference>
<gene>
    <name evidence="9 11" type="primary">MRPS25</name>
</gene>
<organism evidence="9">
    <name type="scientific">Petromyzon marinus</name>
    <name type="common">Sea lamprey</name>
    <dbReference type="NCBI Taxonomy" id="7757"/>
    <lineage>
        <taxon>Eukaryota</taxon>
        <taxon>Metazoa</taxon>
        <taxon>Chordata</taxon>
        <taxon>Craniata</taxon>
        <taxon>Vertebrata</taxon>
        <taxon>Cyclostomata</taxon>
        <taxon>Hyperoartia</taxon>
        <taxon>Petromyzontiformes</taxon>
        <taxon>Petromyzontidae</taxon>
        <taxon>Petromyzon</taxon>
    </lineage>
</organism>
<dbReference type="GO" id="GO:1990904">
    <property type="term" value="C:ribonucleoprotein complex"/>
    <property type="evidence" value="ECO:0007669"/>
    <property type="project" value="UniProtKB-KW"/>
</dbReference>
<evidence type="ECO:0000313" key="11">
    <source>
        <dbReference type="RefSeq" id="XP_032827524.1"/>
    </source>
</evidence>
<comment type="subcellular location">
    <subcellularLocation>
        <location evidence="1">Mitochondrion</location>
    </subcellularLocation>
</comment>
<dbReference type="Proteomes" id="UP001318040">
    <property type="component" value="Chromosome 46"/>
</dbReference>
<evidence type="ECO:0000313" key="10">
    <source>
        <dbReference type="Proteomes" id="UP001318040"/>
    </source>
</evidence>
<keyword evidence="5" id="KW-0687">Ribonucleoprotein</keyword>
<reference evidence="9" key="2">
    <citation type="submission" date="2025-05" db="UniProtKB">
        <authorList>
            <consortium name="Ensembl"/>
        </authorList>
    </citation>
    <scope>IDENTIFICATION</scope>
</reference>
<evidence type="ECO:0000259" key="8">
    <source>
        <dbReference type="SMART" id="SM00916"/>
    </source>
</evidence>
<dbReference type="HOGENOM" id="CLU_094727_0_0_1"/>